<dbReference type="Gene3D" id="3.30.420.10">
    <property type="entry name" value="Ribonuclease H-like superfamily/Ribonuclease H"/>
    <property type="match status" value="1"/>
</dbReference>
<dbReference type="EMBL" id="CADCTO010000153">
    <property type="protein sequence ID" value="CAA9234924.1"/>
    <property type="molecule type" value="Genomic_DNA"/>
</dbReference>
<dbReference type="AlphaFoldDB" id="A0A6J4HVK0"/>
<dbReference type="InterPro" id="IPR038717">
    <property type="entry name" value="Tc1-like_DDE_dom"/>
</dbReference>
<accession>A0A6J4HVK0</accession>
<dbReference type="NCBIfam" id="NF033545">
    <property type="entry name" value="transpos_IS630"/>
    <property type="match status" value="1"/>
</dbReference>
<dbReference type="GO" id="GO:0003676">
    <property type="term" value="F:nucleic acid binding"/>
    <property type="evidence" value="ECO:0007669"/>
    <property type="project" value="InterPro"/>
</dbReference>
<dbReference type="InterPro" id="IPR047655">
    <property type="entry name" value="Transpos_IS630-like"/>
</dbReference>
<evidence type="ECO:0000313" key="2">
    <source>
        <dbReference type="EMBL" id="CAA9234924.1"/>
    </source>
</evidence>
<protein>
    <recommendedName>
        <fullName evidence="1">Tc1-like transposase DDE domain-containing protein</fullName>
    </recommendedName>
</protein>
<organism evidence="2">
    <name type="scientific">uncultured Armatimonadetes bacterium</name>
    <dbReference type="NCBI Taxonomy" id="157466"/>
    <lineage>
        <taxon>Bacteria</taxon>
        <taxon>Bacillati</taxon>
        <taxon>Armatimonadota</taxon>
        <taxon>environmental samples</taxon>
    </lineage>
</organism>
<gene>
    <name evidence="2" type="ORF">AVDCRST_MAG63-1129</name>
</gene>
<dbReference type="InterPro" id="IPR036397">
    <property type="entry name" value="RNaseH_sf"/>
</dbReference>
<evidence type="ECO:0000259" key="1">
    <source>
        <dbReference type="Pfam" id="PF13358"/>
    </source>
</evidence>
<feature type="domain" description="Tc1-like transposase DDE" evidence="1">
    <location>
        <begin position="12"/>
        <end position="153"/>
    </location>
</feature>
<proteinExistence type="predicted"/>
<dbReference type="PANTHER" id="PTHR46564">
    <property type="entry name" value="TRANSPOSASE"/>
    <property type="match status" value="1"/>
</dbReference>
<sequence>MSLIAAQTPERLKFIDESACHLGLTRAYGWAKKGERCCFAVPGNTGARRSMVGLFTLSGGMAAHRTQKGSLKTDDFQSFVEDMVAPRLVAGDVLIVDNAACHKGKKVRQMIEAVGARLLFLPPYSPDFSPIEFAWRKVKASLREAGARTAETLTQAIEAALQAVTAEDAGKFYAHCGYRAVEQSH</sequence>
<dbReference type="Pfam" id="PF13358">
    <property type="entry name" value="DDE_3"/>
    <property type="match status" value="1"/>
</dbReference>
<name>A0A6J4HVK0_9BACT</name>
<reference evidence="2" key="1">
    <citation type="submission" date="2020-02" db="EMBL/GenBank/DDBJ databases">
        <authorList>
            <person name="Meier V. D."/>
        </authorList>
    </citation>
    <scope>NUCLEOTIDE SEQUENCE</scope>
    <source>
        <strain evidence="2">AVDCRST_MAG63</strain>
    </source>
</reference>
<dbReference type="PANTHER" id="PTHR46564:SF1">
    <property type="entry name" value="TRANSPOSASE"/>
    <property type="match status" value="1"/>
</dbReference>